<dbReference type="InterPro" id="IPR007372">
    <property type="entry name" value="Lipid/polyisoprenoid-bd_YceI"/>
</dbReference>
<dbReference type="Proteomes" id="UP000320184">
    <property type="component" value="Unassembled WGS sequence"/>
</dbReference>
<accession>A0A538SLK4</accession>
<evidence type="ECO:0000256" key="2">
    <source>
        <dbReference type="SAM" id="SignalP"/>
    </source>
</evidence>
<feature type="domain" description="Lipid/polyisoprenoid-binding YceI-like" evidence="3">
    <location>
        <begin position="28"/>
        <end position="195"/>
    </location>
</feature>
<dbReference type="SMART" id="SM00867">
    <property type="entry name" value="YceI"/>
    <property type="match status" value="1"/>
</dbReference>
<evidence type="ECO:0000256" key="1">
    <source>
        <dbReference type="SAM" id="MobiDB-lite"/>
    </source>
</evidence>
<dbReference type="PANTHER" id="PTHR34406">
    <property type="entry name" value="PROTEIN YCEI"/>
    <property type="match status" value="1"/>
</dbReference>
<reference evidence="4 5" key="1">
    <citation type="journal article" date="2019" name="Nat. Microbiol.">
        <title>Mediterranean grassland soil C-N compound turnover is dependent on rainfall and depth, and is mediated by genomically divergent microorganisms.</title>
        <authorList>
            <person name="Diamond S."/>
            <person name="Andeer P.F."/>
            <person name="Li Z."/>
            <person name="Crits-Christoph A."/>
            <person name="Burstein D."/>
            <person name="Anantharaman K."/>
            <person name="Lane K.R."/>
            <person name="Thomas B.C."/>
            <person name="Pan C."/>
            <person name="Northen T.R."/>
            <person name="Banfield J.F."/>
        </authorList>
    </citation>
    <scope>NUCLEOTIDE SEQUENCE [LARGE SCALE GENOMIC DNA]</scope>
    <source>
        <strain evidence="4">WS_3</strain>
    </source>
</reference>
<feature type="region of interest" description="Disordered" evidence="1">
    <location>
        <begin position="195"/>
        <end position="214"/>
    </location>
</feature>
<evidence type="ECO:0000313" key="5">
    <source>
        <dbReference type="Proteomes" id="UP000320184"/>
    </source>
</evidence>
<organism evidence="4 5">
    <name type="scientific">Eiseniibacteriota bacterium</name>
    <dbReference type="NCBI Taxonomy" id="2212470"/>
    <lineage>
        <taxon>Bacteria</taxon>
        <taxon>Candidatus Eiseniibacteriota</taxon>
    </lineage>
</organism>
<protein>
    <submittedName>
        <fullName evidence="4">YceI family protein</fullName>
    </submittedName>
</protein>
<dbReference type="SUPFAM" id="SSF101874">
    <property type="entry name" value="YceI-like"/>
    <property type="match status" value="1"/>
</dbReference>
<dbReference type="AlphaFoldDB" id="A0A538SLK4"/>
<sequence>MKRITVVLGIAALAALLPLTRALAETTLYKIDPNHSVVGFSIRHLFSKVPGRFNDFEGTIQFDDKNMAASSVETTIKTASIFTNQEKRDTHLRSADFFAADSFPTITFKSTKVTPGENNKFQIEGDLTIRGRTKRVVLDAELLGLGATPMGTRAGFEASTTVNRKDFGVLWNKTLDQGGTLLGDDVVINLGVEAVKPEPKGQGSAPPPPSAGKK</sequence>
<dbReference type="Gene3D" id="2.40.128.110">
    <property type="entry name" value="Lipid/polyisoprenoid-binding, YceI-like"/>
    <property type="match status" value="1"/>
</dbReference>
<comment type="caution">
    <text evidence="4">The sequence shown here is derived from an EMBL/GenBank/DDBJ whole genome shotgun (WGS) entry which is preliminary data.</text>
</comment>
<name>A0A538SLK4_UNCEI</name>
<dbReference type="InterPro" id="IPR036761">
    <property type="entry name" value="TTHA0802/YceI-like_sf"/>
</dbReference>
<dbReference type="EMBL" id="VBOT01000038">
    <property type="protein sequence ID" value="TMQ52258.1"/>
    <property type="molecule type" value="Genomic_DNA"/>
</dbReference>
<dbReference type="Pfam" id="PF04264">
    <property type="entry name" value="YceI"/>
    <property type="match status" value="1"/>
</dbReference>
<feature type="signal peptide" evidence="2">
    <location>
        <begin position="1"/>
        <end position="24"/>
    </location>
</feature>
<evidence type="ECO:0000313" key="4">
    <source>
        <dbReference type="EMBL" id="TMQ52258.1"/>
    </source>
</evidence>
<proteinExistence type="predicted"/>
<keyword evidence="2" id="KW-0732">Signal</keyword>
<gene>
    <name evidence="4" type="ORF">E6K73_03230</name>
</gene>
<dbReference type="PANTHER" id="PTHR34406:SF1">
    <property type="entry name" value="PROTEIN YCEI"/>
    <property type="match status" value="1"/>
</dbReference>
<feature type="compositionally biased region" description="Pro residues" evidence="1">
    <location>
        <begin position="205"/>
        <end position="214"/>
    </location>
</feature>
<evidence type="ECO:0000259" key="3">
    <source>
        <dbReference type="SMART" id="SM00867"/>
    </source>
</evidence>
<feature type="chain" id="PRO_5021896023" evidence="2">
    <location>
        <begin position="25"/>
        <end position="214"/>
    </location>
</feature>